<dbReference type="SUPFAM" id="SSF55620">
    <property type="entry name" value="Tetrahydrobiopterin biosynthesis enzymes-like"/>
    <property type="match status" value="1"/>
</dbReference>
<evidence type="ECO:0000256" key="3">
    <source>
        <dbReference type="ARBA" id="ARBA00022563"/>
    </source>
</evidence>
<comment type="subunit">
    <text evidence="5">Homopolymer.</text>
</comment>
<organism evidence="7">
    <name type="scientific">Ammonifex degensii</name>
    <dbReference type="NCBI Taxonomy" id="42838"/>
    <lineage>
        <taxon>Bacteria</taxon>
        <taxon>Bacillati</taxon>
        <taxon>Bacillota</taxon>
        <taxon>Clostridia</taxon>
        <taxon>Thermoanaerobacterales</taxon>
        <taxon>Thermoanaerobacteraceae</taxon>
        <taxon>Ammonifex</taxon>
    </lineage>
</organism>
<gene>
    <name evidence="5 7" type="primary">folE</name>
    <name evidence="7" type="ORF">ENQ35_04120</name>
</gene>
<comment type="catalytic activity">
    <reaction evidence="1 5">
        <text>GTP + H2O = 7,8-dihydroneopterin 3'-triphosphate + formate + H(+)</text>
        <dbReference type="Rhea" id="RHEA:17473"/>
        <dbReference type="ChEBI" id="CHEBI:15377"/>
        <dbReference type="ChEBI" id="CHEBI:15378"/>
        <dbReference type="ChEBI" id="CHEBI:15740"/>
        <dbReference type="ChEBI" id="CHEBI:37565"/>
        <dbReference type="ChEBI" id="CHEBI:58462"/>
        <dbReference type="EC" id="3.5.4.16"/>
    </reaction>
</comment>
<comment type="caution">
    <text evidence="7">The sequence shown here is derived from an EMBL/GenBank/DDBJ whole genome shotgun (WGS) entry which is preliminary data.</text>
</comment>
<dbReference type="InterPro" id="IPR043133">
    <property type="entry name" value="GTP-CH-I_C/QueF"/>
</dbReference>
<dbReference type="PROSITE" id="PS00859">
    <property type="entry name" value="GTP_CYCLOHYDROL_1_1"/>
    <property type="match status" value="1"/>
</dbReference>
<dbReference type="GO" id="GO:0006730">
    <property type="term" value="P:one-carbon metabolic process"/>
    <property type="evidence" value="ECO:0007669"/>
    <property type="project" value="UniProtKB-UniRule"/>
</dbReference>
<evidence type="ECO:0000256" key="2">
    <source>
        <dbReference type="ARBA" id="ARBA00005080"/>
    </source>
</evidence>
<dbReference type="GO" id="GO:0008270">
    <property type="term" value="F:zinc ion binding"/>
    <property type="evidence" value="ECO:0007669"/>
    <property type="project" value="UniProtKB-UniRule"/>
</dbReference>
<evidence type="ECO:0000313" key="7">
    <source>
        <dbReference type="EMBL" id="HDW51897.1"/>
    </source>
</evidence>
<dbReference type="FunFam" id="3.30.1130.10:FF:000001">
    <property type="entry name" value="GTP cyclohydrolase 1"/>
    <property type="match status" value="1"/>
</dbReference>
<evidence type="ECO:0000256" key="5">
    <source>
        <dbReference type="HAMAP-Rule" id="MF_00223"/>
    </source>
</evidence>
<keyword evidence="5" id="KW-0342">GTP-binding</keyword>
<dbReference type="NCBIfam" id="NF006825">
    <property type="entry name" value="PRK09347.1-2"/>
    <property type="match status" value="1"/>
</dbReference>
<feature type="binding site" evidence="5">
    <location>
        <position position="148"/>
    </location>
    <ligand>
        <name>Zn(2+)</name>
        <dbReference type="ChEBI" id="CHEBI:29105"/>
    </ligand>
</feature>
<dbReference type="NCBIfam" id="TIGR00063">
    <property type="entry name" value="folE"/>
    <property type="match status" value="1"/>
</dbReference>
<dbReference type="HAMAP" id="MF_00223">
    <property type="entry name" value="FolE"/>
    <property type="match status" value="1"/>
</dbReference>
<dbReference type="NCBIfam" id="NF006826">
    <property type="entry name" value="PRK09347.1-3"/>
    <property type="match status" value="1"/>
</dbReference>
<comment type="similarity">
    <text evidence="5">Belongs to the GTP cyclohydrolase I family.</text>
</comment>
<dbReference type="UniPathway" id="UPA00848">
    <property type="reaction ID" value="UER00151"/>
</dbReference>
<dbReference type="FunFam" id="1.10.286.10:FF:000001">
    <property type="entry name" value="GTP cyclohydrolase 1"/>
    <property type="match status" value="1"/>
</dbReference>
<dbReference type="GO" id="GO:0005525">
    <property type="term" value="F:GTP binding"/>
    <property type="evidence" value="ECO:0007669"/>
    <property type="project" value="UniProtKB-KW"/>
</dbReference>
<dbReference type="Pfam" id="PF01227">
    <property type="entry name" value="GTP_cyclohydroI"/>
    <property type="match status" value="1"/>
</dbReference>
<feature type="domain" description="GTP cyclohydrolase I" evidence="6">
    <location>
        <begin position="7"/>
        <end position="184"/>
    </location>
</feature>
<keyword evidence="5" id="KW-0547">Nucleotide-binding</keyword>
<keyword evidence="3 5" id="KW-0554">One-carbon metabolism</keyword>
<reference evidence="7" key="1">
    <citation type="journal article" date="2020" name="mSystems">
        <title>Genome- and Community-Level Interaction Insights into Carbon Utilization and Element Cycling Functions of Hydrothermarchaeota in Hydrothermal Sediment.</title>
        <authorList>
            <person name="Zhou Z."/>
            <person name="Liu Y."/>
            <person name="Xu W."/>
            <person name="Pan J."/>
            <person name="Luo Z.H."/>
            <person name="Li M."/>
        </authorList>
    </citation>
    <scope>NUCLEOTIDE SEQUENCE [LARGE SCALE GENOMIC DNA]</scope>
    <source>
        <strain evidence="7">SpSt-301</strain>
    </source>
</reference>
<dbReference type="EC" id="3.5.4.16" evidence="5"/>
<dbReference type="GO" id="GO:0005737">
    <property type="term" value="C:cytoplasm"/>
    <property type="evidence" value="ECO:0007669"/>
    <property type="project" value="TreeGrafter"/>
</dbReference>
<dbReference type="AlphaFoldDB" id="A0A7C1JP12"/>
<protein>
    <recommendedName>
        <fullName evidence="5">GTP cyclohydrolase 1</fullName>
        <ecNumber evidence="5">3.5.4.16</ecNumber>
    </recommendedName>
    <alternativeName>
        <fullName evidence="5">GTP cyclohydrolase I</fullName>
        <shortName evidence="5">GTP-CH-I</shortName>
    </alternativeName>
</protein>
<comment type="pathway">
    <text evidence="2 5">Cofactor biosynthesis; 7,8-dihydroneopterin triphosphate biosynthesis; 7,8-dihydroneopterin triphosphate from GTP: step 1/1.</text>
</comment>
<dbReference type="InterPro" id="IPR020602">
    <property type="entry name" value="GTP_CycHdrlase_I_dom"/>
</dbReference>
<accession>A0A7C1JP12</accession>
<dbReference type="InterPro" id="IPR043134">
    <property type="entry name" value="GTP-CH-I_N"/>
</dbReference>
<feature type="binding site" evidence="5">
    <location>
        <position position="79"/>
    </location>
    <ligand>
        <name>Zn(2+)</name>
        <dbReference type="ChEBI" id="CHEBI:29105"/>
    </ligand>
</feature>
<dbReference type="InterPro" id="IPR001474">
    <property type="entry name" value="GTP_CycHdrlase_I"/>
</dbReference>
<dbReference type="EMBL" id="DSMV01000254">
    <property type="protein sequence ID" value="HDW51897.1"/>
    <property type="molecule type" value="Genomic_DNA"/>
</dbReference>
<dbReference type="Gene3D" id="3.30.1130.10">
    <property type="match status" value="1"/>
</dbReference>
<evidence type="ECO:0000256" key="4">
    <source>
        <dbReference type="ARBA" id="ARBA00022801"/>
    </source>
</evidence>
<dbReference type="PROSITE" id="PS00860">
    <property type="entry name" value="GTP_CYCLOHYDROL_1_2"/>
    <property type="match status" value="1"/>
</dbReference>
<dbReference type="GO" id="GO:0006729">
    <property type="term" value="P:tetrahydrobiopterin biosynthetic process"/>
    <property type="evidence" value="ECO:0007669"/>
    <property type="project" value="TreeGrafter"/>
</dbReference>
<keyword evidence="5" id="KW-0862">Zinc</keyword>
<sequence length="191" mass="21619">MFDQKKIEHAVRMILEAVGEDPEREGLRETPARVARMYAEILAGFAENPTVHLEHYFTENHEEMVLVRDIPLYSICEHHLLPFFGVAHVAYIPRGGNLTGLSKLARVVEGFARRLQLQERLTSQIADAIMERLDPRGVLVVVEAEHMCMTMRGVKKPGAKTVTSAVRGIFKQNPATRAEAFVLIRGREYRA</sequence>
<dbReference type="GO" id="GO:0046654">
    <property type="term" value="P:tetrahydrofolate biosynthetic process"/>
    <property type="evidence" value="ECO:0007669"/>
    <property type="project" value="UniProtKB-UniRule"/>
</dbReference>
<dbReference type="InterPro" id="IPR018234">
    <property type="entry name" value="GTP_CycHdrlase_I_CS"/>
</dbReference>
<dbReference type="Gene3D" id="1.10.286.10">
    <property type="match status" value="1"/>
</dbReference>
<keyword evidence="5" id="KW-0479">Metal-binding</keyword>
<dbReference type="PANTHER" id="PTHR11109:SF7">
    <property type="entry name" value="GTP CYCLOHYDROLASE 1"/>
    <property type="match status" value="1"/>
</dbReference>
<dbReference type="GO" id="GO:0003934">
    <property type="term" value="F:GTP cyclohydrolase I activity"/>
    <property type="evidence" value="ECO:0007669"/>
    <property type="project" value="UniProtKB-UniRule"/>
</dbReference>
<feature type="binding site" evidence="5">
    <location>
        <position position="76"/>
    </location>
    <ligand>
        <name>Zn(2+)</name>
        <dbReference type="ChEBI" id="CHEBI:29105"/>
    </ligand>
</feature>
<name>A0A7C1JP12_9THEO</name>
<dbReference type="PANTHER" id="PTHR11109">
    <property type="entry name" value="GTP CYCLOHYDROLASE I"/>
    <property type="match status" value="1"/>
</dbReference>
<proteinExistence type="inferred from homology"/>
<evidence type="ECO:0000256" key="1">
    <source>
        <dbReference type="ARBA" id="ARBA00001052"/>
    </source>
</evidence>
<evidence type="ECO:0000259" key="6">
    <source>
        <dbReference type="Pfam" id="PF01227"/>
    </source>
</evidence>
<keyword evidence="4 5" id="KW-0378">Hydrolase</keyword>